<accession>A0A0E9QL23</accession>
<dbReference type="EMBL" id="GBXM01090981">
    <property type="protein sequence ID" value="JAH17596.1"/>
    <property type="molecule type" value="Transcribed_RNA"/>
</dbReference>
<reference evidence="1" key="2">
    <citation type="journal article" date="2015" name="Fish Shellfish Immunol.">
        <title>Early steps in the European eel (Anguilla anguilla)-Vibrio vulnificus interaction in the gills: Role of the RtxA13 toxin.</title>
        <authorList>
            <person name="Callol A."/>
            <person name="Pajuelo D."/>
            <person name="Ebbesson L."/>
            <person name="Teles M."/>
            <person name="MacKenzie S."/>
            <person name="Amaro C."/>
        </authorList>
    </citation>
    <scope>NUCLEOTIDE SEQUENCE</scope>
</reference>
<sequence>MKRLRLPRS</sequence>
<name>A0A0E9QL23_ANGAN</name>
<organism evidence="1">
    <name type="scientific">Anguilla anguilla</name>
    <name type="common">European freshwater eel</name>
    <name type="synonym">Muraena anguilla</name>
    <dbReference type="NCBI Taxonomy" id="7936"/>
    <lineage>
        <taxon>Eukaryota</taxon>
        <taxon>Metazoa</taxon>
        <taxon>Chordata</taxon>
        <taxon>Craniata</taxon>
        <taxon>Vertebrata</taxon>
        <taxon>Euteleostomi</taxon>
        <taxon>Actinopterygii</taxon>
        <taxon>Neopterygii</taxon>
        <taxon>Teleostei</taxon>
        <taxon>Anguilliformes</taxon>
        <taxon>Anguillidae</taxon>
        <taxon>Anguilla</taxon>
    </lineage>
</organism>
<evidence type="ECO:0000313" key="1">
    <source>
        <dbReference type="EMBL" id="JAH17596.1"/>
    </source>
</evidence>
<reference evidence="1" key="1">
    <citation type="submission" date="2014-11" db="EMBL/GenBank/DDBJ databases">
        <authorList>
            <person name="Amaro Gonzalez C."/>
        </authorList>
    </citation>
    <scope>NUCLEOTIDE SEQUENCE</scope>
</reference>
<protein>
    <submittedName>
        <fullName evidence="1">Uncharacterized protein</fullName>
    </submittedName>
</protein>
<proteinExistence type="predicted"/>